<dbReference type="Gene3D" id="1.20.1280.50">
    <property type="match status" value="1"/>
</dbReference>
<evidence type="ECO:0000313" key="2">
    <source>
        <dbReference type="EMBL" id="GFZ14079.1"/>
    </source>
</evidence>
<dbReference type="SUPFAM" id="SSF81383">
    <property type="entry name" value="F-box domain"/>
    <property type="match status" value="1"/>
</dbReference>
<dbReference type="EMBL" id="BJWL01000024">
    <property type="protein sequence ID" value="GFZ14079.1"/>
    <property type="molecule type" value="Genomic_DNA"/>
</dbReference>
<dbReference type="InterPro" id="IPR011043">
    <property type="entry name" value="Gal_Oxase/kelch_b-propeller"/>
</dbReference>
<organism evidence="2 3">
    <name type="scientific">Actinidia rufa</name>
    <dbReference type="NCBI Taxonomy" id="165716"/>
    <lineage>
        <taxon>Eukaryota</taxon>
        <taxon>Viridiplantae</taxon>
        <taxon>Streptophyta</taxon>
        <taxon>Embryophyta</taxon>
        <taxon>Tracheophyta</taxon>
        <taxon>Spermatophyta</taxon>
        <taxon>Magnoliopsida</taxon>
        <taxon>eudicotyledons</taxon>
        <taxon>Gunneridae</taxon>
        <taxon>Pentapetalae</taxon>
        <taxon>asterids</taxon>
        <taxon>Ericales</taxon>
        <taxon>Actinidiaceae</taxon>
        <taxon>Actinidia</taxon>
    </lineage>
</organism>
<dbReference type="PANTHER" id="PTHR31672:SF13">
    <property type="entry name" value="F-BOX PROTEIN CPR30-LIKE"/>
    <property type="match status" value="1"/>
</dbReference>
<dbReference type="OrthoDB" id="1580541at2759"/>
<reference evidence="2 3" key="1">
    <citation type="submission" date="2019-07" db="EMBL/GenBank/DDBJ databases">
        <title>De Novo Assembly of kiwifruit Actinidia rufa.</title>
        <authorList>
            <person name="Sugita-Konishi S."/>
            <person name="Sato K."/>
            <person name="Mori E."/>
            <person name="Abe Y."/>
            <person name="Kisaki G."/>
            <person name="Hamano K."/>
            <person name="Suezawa K."/>
            <person name="Otani M."/>
            <person name="Fukuda T."/>
            <person name="Manabe T."/>
            <person name="Gomi K."/>
            <person name="Tabuchi M."/>
            <person name="Akimitsu K."/>
            <person name="Kataoka I."/>
        </authorList>
    </citation>
    <scope>NUCLEOTIDE SEQUENCE [LARGE SCALE GENOMIC DNA]</scope>
    <source>
        <strain evidence="3">cv. Fuchu</strain>
    </source>
</reference>
<dbReference type="PROSITE" id="PS50181">
    <property type="entry name" value="FBOX"/>
    <property type="match status" value="1"/>
</dbReference>
<protein>
    <recommendedName>
        <fullName evidence="1">F-box domain-containing protein</fullName>
    </recommendedName>
</protein>
<dbReference type="SMART" id="SM00256">
    <property type="entry name" value="FBOX"/>
    <property type="match status" value="1"/>
</dbReference>
<dbReference type="SUPFAM" id="SSF50965">
    <property type="entry name" value="Galactose oxidase, central domain"/>
    <property type="match status" value="1"/>
</dbReference>
<feature type="domain" description="F-box" evidence="1">
    <location>
        <begin position="17"/>
        <end position="66"/>
    </location>
</feature>
<keyword evidence="3" id="KW-1185">Reference proteome</keyword>
<dbReference type="Pfam" id="PF07734">
    <property type="entry name" value="FBA_1"/>
    <property type="match status" value="1"/>
</dbReference>
<dbReference type="CDD" id="cd22157">
    <property type="entry name" value="F-box_AtFBW1-like"/>
    <property type="match status" value="1"/>
</dbReference>
<dbReference type="InterPro" id="IPR001810">
    <property type="entry name" value="F-box_dom"/>
</dbReference>
<accession>A0A7J0GTD0</accession>
<dbReference type="InterPro" id="IPR050796">
    <property type="entry name" value="SCF_F-box_component"/>
</dbReference>
<dbReference type="NCBIfam" id="TIGR01640">
    <property type="entry name" value="F_box_assoc_1"/>
    <property type="match status" value="1"/>
</dbReference>
<dbReference type="Proteomes" id="UP000585474">
    <property type="component" value="Unassembled WGS sequence"/>
</dbReference>
<proteinExistence type="predicted"/>
<name>A0A7J0GTD0_9ERIC</name>
<evidence type="ECO:0000313" key="3">
    <source>
        <dbReference type="Proteomes" id="UP000585474"/>
    </source>
</evidence>
<dbReference type="InterPro" id="IPR017451">
    <property type="entry name" value="F-box-assoc_interact_dom"/>
</dbReference>
<dbReference type="Pfam" id="PF00646">
    <property type="entry name" value="F-box"/>
    <property type="match status" value="1"/>
</dbReference>
<dbReference type="InterPro" id="IPR006527">
    <property type="entry name" value="F-box-assoc_dom_typ1"/>
</dbReference>
<comment type="caution">
    <text evidence="2">The sequence shown here is derived from an EMBL/GenBank/DDBJ whole genome shotgun (WGS) entry which is preliminary data.</text>
</comment>
<dbReference type="PANTHER" id="PTHR31672">
    <property type="entry name" value="BNACNNG10540D PROTEIN"/>
    <property type="match status" value="1"/>
</dbReference>
<gene>
    <name evidence="2" type="ORF">Acr_24g0002690</name>
</gene>
<dbReference type="AlphaFoldDB" id="A0A7J0GTD0"/>
<evidence type="ECO:0000259" key="1">
    <source>
        <dbReference type="PROSITE" id="PS50181"/>
    </source>
</evidence>
<sequence>MSTTVNRSSLPPFRPKVSLLPHIPEEIVLEILIHLPIRSLLRFKCVCKHWQHRISNSKFSLSMQRHRSMIICKRMYRRPFNLYIIDNEEEAFLREVPRPRQNKNKEMSVDWFQILGSCNGFLLVSYSRKLYLWNPLTRQCTKLLISLSWWDSHSGCTGFCYDSTTDEYKVVMGLGSVVMVASIRSKNWVTIPYPYKEKIIYSGPVVNERLYWRVDYIDNNGISTEDNDKSKIHQIVYFDPVTDKFVEVPAPRPTIEEWNVVMGLGVVDGSLCVVRNCENRYAENGEVVVAVNGKTIFVYNTVEKSQREIHSADNYGEINVISYMESLVSISEYGHEEDRIEEGPKGATMNLLYRPTNTLIESENTPMTTTGMRKIPWTFGRVRFLG</sequence>
<dbReference type="InterPro" id="IPR036047">
    <property type="entry name" value="F-box-like_dom_sf"/>
</dbReference>